<dbReference type="PANTHER" id="PTHR21600">
    <property type="entry name" value="MITOCHONDRIAL RNA PSEUDOURIDINE SYNTHASE"/>
    <property type="match status" value="1"/>
</dbReference>
<dbReference type="HOGENOM" id="CLU_016902_4_4_0"/>
<dbReference type="EMBL" id="CP001997">
    <property type="protein sequence ID" value="ADE57085.1"/>
    <property type="molecule type" value="Genomic_DNA"/>
</dbReference>
<reference evidence="7 8" key="1">
    <citation type="journal article" date="2010" name="Stand. Genomic Sci.">
        <title>Complete genome sequence of Aminobacterium colombiense type strain (ALA-1).</title>
        <authorList>
            <person name="Chertkov O."/>
            <person name="Sikorski J."/>
            <person name="Brambilla E."/>
            <person name="Lapidus A."/>
            <person name="Copeland A."/>
            <person name="Glavina Del Rio T."/>
            <person name="Nolan M."/>
            <person name="Lucas S."/>
            <person name="Tice H."/>
            <person name="Cheng J.F."/>
            <person name="Han C."/>
            <person name="Detter J.C."/>
            <person name="Bruce D."/>
            <person name="Tapia R."/>
            <person name="Goodwin L."/>
            <person name="Pitluck S."/>
            <person name="Liolios K."/>
            <person name="Ivanova N."/>
            <person name="Mavromatis K."/>
            <person name="Ovchinnikova G."/>
            <person name="Pati A."/>
            <person name="Chen A."/>
            <person name="Palaniappan K."/>
            <person name="Land M."/>
            <person name="Hauser L."/>
            <person name="Chang Y.J."/>
            <person name="Jeffries C.D."/>
            <person name="Spring S."/>
            <person name="Rohde M."/>
            <person name="Goker M."/>
            <person name="Bristow J."/>
            <person name="Eisen J.A."/>
            <person name="Markowitz V."/>
            <person name="Hugenholtz P."/>
            <person name="Kyrpides N.C."/>
            <person name="Klenk H.P."/>
        </authorList>
    </citation>
    <scope>NUCLEOTIDE SEQUENCE [LARGE SCALE GENOMIC DNA]</scope>
    <source>
        <strain evidence="8">DSM 12261 / ALA-1</strain>
    </source>
</reference>
<comment type="similarity">
    <text evidence="1 5">Belongs to the pseudouridine synthase RluA family.</text>
</comment>
<feature type="active site" evidence="3">
    <location>
        <position position="156"/>
    </location>
</feature>
<dbReference type="InterPro" id="IPR020103">
    <property type="entry name" value="PsdUridine_synth_cat_dom_sf"/>
</dbReference>
<dbReference type="InterPro" id="IPR002942">
    <property type="entry name" value="S4_RNA-bd"/>
</dbReference>
<dbReference type="STRING" id="572547.Amico_0960"/>
<dbReference type="CDD" id="cd02869">
    <property type="entry name" value="PseudoU_synth_RluA_like"/>
    <property type="match status" value="1"/>
</dbReference>
<sequence>MVDKERGEFFEEQEENIEHKVTLTPQGDEEGKRIDAFLAEELGLTRSYVQKLIRLGNVEISGIRRALKPALKVTAEMAIHIVVPPAETLEIEPEPVKFGIIYEDPYIIVVNKPAGLVVHPAPGNWHGTLVHGLLYKYRDMRKFDEEVRPGIVHRLDSGTSGLLVVARTPKILQNLQNQFRSRSVEKKYLALSCGKLRKAAGFIEEPIGRSQRNRLMMTVTDTGRPALTEYRILWTHQKYSFIECTLHTGRTHQIRVHLKHRGCPIVGDGLYGTKQSLQRTPGRMFLHAWKLAFDHPINGSRMSFRACLPQELSLFLKNILSTGQGQ</sequence>
<dbReference type="OrthoDB" id="9807829at2"/>
<gene>
    <name evidence="7" type="ordered locus">Amico_0960</name>
</gene>
<dbReference type="PANTHER" id="PTHR21600:SF44">
    <property type="entry name" value="RIBOSOMAL LARGE SUBUNIT PSEUDOURIDINE SYNTHASE D"/>
    <property type="match status" value="1"/>
</dbReference>
<dbReference type="InterPro" id="IPR006145">
    <property type="entry name" value="PsdUridine_synth_RsuA/RluA"/>
</dbReference>
<dbReference type="NCBIfam" id="TIGR00005">
    <property type="entry name" value="rluA_subfam"/>
    <property type="match status" value="1"/>
</dbReference>
<feature type="domain" description="RNA-binding S4" evidence="6">
    <location>
        <begin position="32"/>
        <end position="90"/>
    </location>
</feature>
<evidence type="ECO:0000256" key="5">
    <source>
        <dbReference type="RuleBase" id="RU362028"/>
    </source>
</evidence>
<dbReference type="Gene3D" id="3.10.290.10">
    <property type="entry name" value="RNA-binding S4 domain"/>
    <property type="match status" value="1"/>
</dbReference>
<dbReference type="InterPro" id="IPR036986">
    <property type="entry name" value="S4_RNA-bd_sf"/>
</dbReference>
<name>D5EEV3_AMICL</name>
<keyword evidence="4" id="KW-0694">RNA-binding</keyword>
<dbReference type="PROSITE" id="PS01129">
    <property type="entry name" value="PSI_RLU"/>
    <property type="match status" value="1"/>
</dbReference>
<dbReference type="EC" id="5.4.99.-" evidence="5"/>
<dbReference type="InterPro" id="IPR050188">
    <property type="entry name" value="RluA_PseudoU_synthase"/>
</dbReference>
<dbReference type="InterPro" id="IPR006225">
    <property type="entry name" value="PsdUridine_synth_RluC/D"/>
</dbReference>
<keyword evidence="2 5" id="KW-0413">Isomerase</keyword>
<dbReference type="SUPFAM" id="SSF55120">
    <property type="entry name" value="Pseudouridine synthase"/>
    <property type="match status" value="1"/>
</dbReference>
<dbReference type="Pfam" id="PF00849">
    <property type="entry name" value="PseudoU_synth_2"/>
    <property type="match status" value="1"/>
</dbReference>
<evidence type="ECO:0000259" key="6">
    <source>
        <dbReference type="SMART" id="SM00363"/>
    </source>
</evidence>
<dbReference type="InterPro" id="IPR006224">
    <property type="entry name" value="PsdUridine_synth_RluA-like_CS"/>
</dbReference>
<evidence type="ECO:0000256" key="3">
    <source>
        <dbReference type="PIRSR" id="PIRSR606225-1"/>
    </source>
</evidence>
<dbReference type="RefSeq" id="WP_013048348.1">
    <property type="nucleotide sequence ID" value="NC_014011.1"/>
</dbReference>
<dbReference type="GO" id="GO:0120159">
    <property type="term" value="F:rRNA pseudouridine synthase activity"/>
    <property type="evidence" value="ECO:0007669"/>
    <property type="project" value="UniProtKB-ARBA"/>
</dbReference>
<dbReference type="GO" id="GO:0000455">
    <property type="term" value="P:enzyme-directed rRNA pseudouridine synthesis"/>
    <property type="evidence" value="ECO:0007669"/>
    <property type="project" value="TreeGrafter"/>
</dbReference>
<evidence type="ECO:0000313" key="7">
    <source>
        <dbReference type="EMBL" id="ADE57085.1"/>
    </source>
</evidence>
<organism evidence="7 8">
    <name type="scientific">Aminobacterium colombiense (strain DSM 12261 / ALA-1)</name>
    <dbReference type="NCBI Taxonomy" id="572547"/>
    <lineage>
        <taxon>Bacteria</taxon>
        <taxon>Thermotogati</taxon>
        <taxon>Synergistota</taxon>
        <taxon>Synergistia</taxon>
        <taxon>Synergistales</taxon>
        <taxon>Aminobacteriaceae</taxon>
        <taxon>Aminobacterium</taxon>
    </lineage>
</organism>
<dbReference type="Gene3D" id="3.30.2350.10">
    <property type="entry name" value="Pseudouridine synthase"/>
    <property type="match status" value="1"/>
</dbReference>
<proteinExistence type="inferred from homology"/>
<evidence type="ECO:0000313" key="8">
    <source>
        <dbReference type="Proteomes" id="UP000002366"/>
    </source>
</evidence>
<dbReference type="SMART" id="SM00363">
    <property type="entry name" value="S4"/>
    <property type="match status" value="1"/>
</dbReference>
<dbReference type="eggNOG" id="COG0564">
    <property type="taxonomic scope" value="Bacteria"/>
</dbReference>
<keyword evidence="8" id="KW-1185">Reference proteome</keyword>
<accession>D5EEV3</accession>
<evidence type="ECO:0000256" key="4">
    <source>
        <dbReference type="PROSITE-ProRule" id="PRU00182"/>
    </source>
</evidence>
<dbReference type="CDD" id="cd00165">
    <property type="entry name" value="S4"/>
    <property type="match status" value="1"/>
</dbReference>
<dbReference type="PROSITE" id="PS50889">
    <property type="entry name" value="S4"/>
    <property type="match status" value="1"/>
</dbReference>
<dbReference type="Proteomes" id="UP000002366">
    <property type="component" value="Chromosome"/>
</dbReference>
<evidence type="ECO:0000256" key="1">
    <source>
        <dbReference type="ARBA" id="ARBA00010876"/>
    </source>
</evidence>
<protein>
    <recommendedName>
        <fullName evidence="5">Pseudouridine synthase</fullName>
        <ecNumber evidence="5">5.4.99.-</ecNumber>
    </recommendedName>
</protein>
<evidence type="ECO:0000256" key="2">
    <source>
        <dbReference type="ARBA" id="ARBA00023235"/>
    </source>
</evidence>
<comment type="function">
    <text evidence="5">Responsible for synthesis of pseudouridine from uracil.</text>
</comment>
<dbReference type="GO" id="GO:0003723">
    <property type="term" value="F:RNA binding"/>
    <property type="evidence" value="ECO:0007669"/>
    <property type="project" value="UniProtKB-KW"/>
</dbReference>
<dbReference type="AlphaFoldDB" id="D5EEV3"/>
<dbReference type="KEGG" id="aco:Amico_0960"/>
<comment type="catalytic activity">
    <reaction evidence="5">
        <text>a uridine in RNA = a pseudouridine in RNA</text>
        <dbReference type="Rhea" id="RHEA:48348"/>
        <dbReference type="Rhea" id="RHEA-COMP:12068"/>
        <dbReference type="Rhea" id="RHEA-COMP:12069"/>
        <dbReference type="ChEBI" id="CHEBI:65314"/>
        <dbReference type="ChEBI" id="CHEBI:65315"/>
    </reaction>
</comment>